<proteinExistence type="predicted"/>
<dbReference type="Proteomes" id="UP001162162">
    <property type="component" value="Unassembled WGS sequence"/>
</dbReference>
<dbReference type="PANTHER" id="PTHR46060">
    <property type="entry name" value="MARINER MOS1 TRANSPOSASE-LIKE PROTEIN"/>
    <property type="match status" value="1"/>
</dbReference>
<dbReference type="Gene3D" id="1.10.10.1450">
    <property type="match status" value="1"/>
</dbReference>
<keyword evidence="3" id="KW-1185">Reference proteome</keyword>
<name>A0AAV8XAW1_9CUCU</name>
<dbReference type="GO" id="GO:0003676">
    <property type="term" value="F:nucleic acid binding"/>
    <property type="evidence" value="ECO:0007669"/>
    <property type="project" value="InterPro"/>
</dbReference>
<accession>A0AAV8XAW1</accession>
<dbReference type="PANTHER" id="PTHR46060:SF1">
    <property type="entry name" value="MARINER MOS1 TRANSPOSASE-LIKE PROTEIN"/>
    <property type="match status" value="1"/>
</dbReference>
<dbReference type="InterPro" id="IPR052709">
    <property type="entry name" value="Transposase-MT_Hybrid"/>
</dbReference>
<dbReference type="AlphaFoldDB" id="A0AAV8XAW1"/>
<dbReference type="Pfam" id="PF17906">
    <property type="entry name" value="HTH_48"/>
    <property type="match status" value="1"/>
</dbReference>
<evidence type="ECO:0000259" key="1">
    <source>
        <dbReference type="Pfam" id="PF17906"/>
    </source>
</evidence>
<sequence length="166" mass="19486">MLSVQMEQRVNLTFLVKLGKTFTEAYAMLKEVYGNECLSRTQVFERFKRFKEGRETTEDDPHPGRLSTSKTDENIETFGKLIREDRRLSIRRLAKITGIDKECVRFDLWKTKSWKIHQDNSAHSALSVKALFAKYGITVLEHPPYSPDFADFASCDYFYFPRSNRR</sequence>
<reference evidence="2" key="1">
    <citation type="journal article" date="2023" name="Insect Mol. Biol.">
        <title>Genome sequencing provides insights into the evolution of gene families encoding plant cell wall-degrading enzymes in longhorned beetles.</title>
        <authorList>
            <person name="Shin N.R."/>
            <person name="Okamura Y."/>
            <person name="Kirsch R."/>
            <person name="Pauchet Y."/>
        </authorList>
    </citation>
    <scope>NUCLEOTIDE SEQUENCE</scope>
    <source>
        <strain evidence="2">AMC_N1</strain>
    </source>
</reference>
<dbReference type="InterPro" id="IPR036397">
    <property type="entry name" value="RNaseH_sf"/>
</dbReference>
<organism evidence="2 3">
    <name type="scientific">Aromia moschata</name>
    <dbReference type="NCBI Taxonomy" id="1265417"/>
    <lineage>
        <taxon>Eukaryota</taxon>
        <taxon>Metazoa</taxon>
        <taxon>Ecdysozoa</taxon>
        <taxon>Arthropoda</taxon>
        <taxon>Hexapoda</taxon>
        <taxon>Insecta</taxon>
        <taxon>Pterygota</taxon>
        <taxon>Neoptera</taxon>
        <taxon>Endopterygota</taxon>
        <taxon>Coleoptera</taxon>
        <taxon>Polyphaga</taxon>
        <taxon>Cucujiformia</taxon>
        <taxon>Chrysomeloidea</taxon>
        <taxon>Cerambycidae</taxon>
        <taxon>Cerambycinae</taxon>
        <taxon>Callichromatini</taxon>
        <taxon>Aromia</taxon>
    </lineage>
</organism>
<evidence type="ECO:0000313" key="3">
    <source>
        <dbReference type="Proteomes" id="UP001162162"/>
    </source>
</evidence>
<feature type="domain" description="Mos1 transposase HTH" evidence="1">
    <location>
        <begin position="9"/>
        <end position="53"/>
    </location>
</feature>
<dbReference type="EMBL" id="JAPWTK010000835">
    <property type="protein sequence ID" value="KAJ8935777.1"/>
    <property type="molecule type" value="Genomic_DNA"/>
</dbReference>
<dbReference type="InterPro" id="IPR041426">
    <property type="entry name" value="Mos1_HTH"/>
</dbReference>
<dbReference type="Gene3D" id="3.30.420.10">
    <property type="entry name" value="Ribonuclease H-like superfamily/Ribonuclease H"/>
    <property type="match status" value="1"/>
</dbReference>
<protein>
    <recommendedName>
        <fullName evidence="1">Mos1 transposase HTH domain-containing protein</fullName>
    </recommendedName>
</protein>
<comment type="caution">
    <text evidence="2">The sequence shown here is derived from an EMBL/GenBank/DDBJ whole genome shotgun (WGS) entry which is preliminary data.</text>
</comment>
<gene>
    <name evidence="2" type="ORF">NQ318_017670</name>
</gene>
<evidence type="ECO:0000313" key="2">
    <source>
        <dbReference type="EMBL" id="KAJ8935777.1"/>
    </source>
</evidence>